<dbReference type="Gramene" id="ABO94009">
    <property type="protein sequence ID" value="ABO94009"/>
    <property type="gene ID" value="OSTLU_28634"/>
</dbReference>
<feature type="region of interest" description="Disordered" evidence="1">
    <location>
        <begin position="154"/>
        <end position="192"/>
    </location>
</feature>
<organism evidence="2 3">
    <name type="scientific">Ostreococcus lucimarinus (strain CCE9901)</name>
    <dbReference type="NCBI Taxonomy" id="436017"/>
    <lineage>
        <taxon>Eukaryota</taxon>
        <taxon>Viridiplantae</taxon>
        <taxon>Chlorophyta</taxon>
        <taxon>Mamiellophyceae</taxon>
        <taxon>Mamiellales</taxon>
        <taxon>Bathycoccaceae</taxon>
        <taxon>Ostreococcus</taxon>
    </lineage>
</organism>
<evidence type="ECO:0000313" key="2">
    <source>
        <dbReference type="EMBL" id="ABO94009.1"/>
    </source>
</evidence>
<feature type="region of interest" description="Disordered" evidence="1">
    <location>
        <begin position="1"/>
        <end position="47"/>
    </location>
</feature>
<dbReference type="KEGG" id="olu:OSTLU_28634"/>
<evidence type="ECO:0000313" key="3">
    <source>
        <dbReference type="Proteomes" id="UP000001568"/>
    </source>
</evidence>
<protein>
    <submittedName>
        <fullName evidence="2">Uncharacterized protein</fullName>
    </submittedName>
</protein>
<name>A4RQE3_OSTLU</name>
<dbReference type="EMBL" id="CP000581">
    <property type="protein sequence ID" value="ABO94009.1"/>
    <property type="molecule type" value="Genomic_DNA"/>
</dbReference>
<proteinExistence type="predicted"/>
<dbReference type="AlphaFoldDB" id="A4RQE3"/>
<dbReference type="RefSeq" id="XP_001415717.1">
    <property type="nucleotide sequence ID" value="XM_001415680.1"/>
</dbReference>
<keyword evidence="3" id="KW-1185">Reference proteome</keyword>
<gene>
    <name evidence="2" type="ORF">OSTLU_28634</name>
</gene>
<dbReference type="GeneID" id="4999880"/>
<dbReference type="Proteomes" id="UP000001568">
    <property type="component" value="Chromosome 1"/>
</dbReference>
<evidence type="ECO:0000256" key="1">
    <source>
        <dbReference type="SAM" id="MobiDB-lite"/>
    </source>
</evidence>
<accession>A4RQE3</accession>
<reference evidence="2 3" key="1">
    <citation type="journal article" date="2007" name="Proc. Natl. Acad. Sci. U.S.A.">
        <title>The tiny eukaryote Ostreococcus provides genomic insights into the paradox of plankton speciation.</title>
        <authorList>
            <person name="Palenik B."/>
            <person name="Grimwood J."/>
            <person name="Aerts A."/>
            <person name="Rouze P."/>
            <person name="Salamov A."/>
            <person name="Putnam N."/>
            <person name="Dupont C."/>
            <person name="Jorgensen R."/>
            <person name="Derelle E."/>
            <person name="Rombauts S."/>
            <person name="Zhou K."/>
            <person name="Otillar R."/>
            <person name="Merchant S.S."/>
            <person name="Podell S."/>
            <person name="Gaasterland T."/>
            <person name="Napoli C."/>
            <person name="Gendler K."/>
            <person name="Manuell A."/>
            <person name="Tai V."/>
            <person name="Vallon O."/>
            <person name="Piganeau G."/>
            <person name="Jancek S."/>
            <person name="Heijde M."/>
            <person name="Jabbari K."/>
            <person name="Bowler C."/>
            <person name="Lohr M."/>
            <person name="Robbens S."/>
            <person name="Werner G."/>
            <person name="Dubchak I."/>
            <person name="Pazour G.J."/>
            <person name="Ren Q."/>
            <person name="Paulsen I."/>
            <person name="Delwiche C."/>
            <person name="Schmutz J."/>
            <person name="Rokhsar D."/>
            <person name="Van de Peer Y."/>
            <person name="Moreau H."/>
            <person name="Grigoriev I.V."/>
        </authorList>
    </citation>
    <scope>NUCLEOTIDE SEQUENCE [LARGE SCALE GENOMIC DNA]</scope>
    <source>
        <strain evidence="2 3">CCE9901</strain>
    </source>
</reference>
<dbReference type="HOGENOM" id="CLU_1417287_0_0_1"/>
<sequence length="192" mass="20057">MARVSSARSRLEAQRKAKSMPNTPVDAFGGGFGVDSGTRTGRFSGAEDVGGTRLDFLKVIDEEERGTQSEAKVEAKVEDAVERLVRQAAEKCEKLAIDGLDVEVATASAARGESTSAPAAVVNQAPALVPAPRDLPKAAPVVVKSAPVKSVEFKPPECYRNSRNSSAAPLDAPIPDNPNDASPANGDQCVVM</sequence>